<dbReference type="OrthoDB" id="10022108at2759"/>
<sequence length="412" mass="46324">MTTLWSEDVKFRNTCHSSALSSRAELHSVTSTTLLKKWSPYPPRTWASLVQDVQPYSIEEVTEIHPACIIVRAAPPHALCVDVTLQDYFVRPSLDHCTAVRHCPDRRSRGWIPVGGNSVQRWRESQRSTSVDVHSINRMASRIRNLAMGAKSELGAFKNINKDVKEFVIMKLQDISALALLLDESCSRYVVELEREKARRAAELETAERRLHKIKQTNTQVGEVPQGCSEIGTASGELRRSGGKVKVKGAAVKTSGPTVRPETSHTLIVASKFENHTAEQDIVASLRTQNRHLSEGLDCDKVRARVCYGRRARNDLECHLVFEVSVELYQHLIKAGYVYVGLQRRPIRDQYPLVQCSRCLCYTVSDSAKTCPRGARTAAGSTLAKHAGLKKRDPKVHKLCEGRLRRHRTWAI</sequence>
<organism evidence="1 2">
    <name type="scientific">Eumeta variegata</name>
    <name type="common">Bagworm moth</name>
    <name type="synonym">Eumeta japonica</name>
    <dbReference type="NCBI Taxonomy" id="151549"/>
    <lineage>
        <taxon>Eukaryota</taxon>
        <taxon>Metazoa</taxon>
        <taxon>Ecdysozoa</taxon>
        <taxon>Arthropoda</taxon>
        <taxon>Hexapoda</taxon>
        <taxon>Insecta</taxon>
        <taxon>Pterygota</taxon>
        <taxon>Neoptera</taxon>
        <taxon>Endopterygota</taxon>
        <taxon>Lepidoptera</taxon>
        <taxon>Glossata</taxon>
        <taxon>Ditrysia</taxon>
        <taxon>Tineoidea</taxon>
        <taxon>Psychidae</taxon>
        <taxon>Oiketicinae</taxon>
        <taxon>Eumeta</taxon>
    </lineage>
</organism>
<gene>
    <name evidence="1" type="ORF">EVAR_25860_1</name>
</gene>
<dbReference type="AlphaFoldDB" id="A0A4C1X977"/>
<dbReference type="Proteomes" id="UP000299102">
    <property type="component" value="Unassembled WGS sequence"/>
</dbReference>
<accession>A0A4C1X977</accession>
<dbReference type="EMBL" id="BGZK01000744">
    <property type="protein sequence ID" value="GBP58787.1"/>
    <property type="molecule type" value="Genomic_DNA"/>
</dbReference>
<reference evidence="1 2" key="1">
    <citation type="journal article" date="2019" name="Commun. Biol.">
        <title>The bagworm genome reveals a unique fibroin gene that provides high tensile strength.</title>
        <authorList>
            <person name="Kono N."/>
            <person name="Nakamura H."/>
            <person name="Ohtoshi R."/>
            <person name="Tomita M."/>
            <person name="Numata K."/>
            <person name="Arakawa K."/>
        </authorList>
    </citation>
    <scope>NUCLEOTIDE SEQUENCE [LARGE SCALE GENOMIC DNA]</scope>
</reference>
<keyword evidence="2" id="KW-1185">Reference proteome</keyword>
<comment type="caution">
    <text evidence="1">The sequence shown here is derived from an EMBL/GenBank/DDBJ whole genome shotgun (WGS) entry which is preliminary data.</text>
</comment>
<proteinExistence type="predicted"/>
<evidence type="ECO:0000313" key="1">
    <source>
        <dbReference type="EMBL" id="GBP58787.1"/>
    </source>
</evidence>
<protein>
    <submittedName>
        <fullName evidence="1">Uncharacterized protein</fullName>
    </submittedName>
</protein>
<evidence type="ECO:0000313" key="2">
    <source>
        <dbReference type="Proteomes" id="UP000299102"/>
    </source>
</evidence>
<name>A0A4C1X977_EUMVA</name>